<proteinExistence type="predicted"/>
<keyword evidence="5" id="KW-1185">Reference proteome</keyword>
<keyword evidence="2" id="KW-0472">Membrane</keyword>
<sequence>MKALKIISFLNIYLSVVFFGASLGNINSYSPLDQNGKYVTSHYTNLGITSQAHFGYLKLELSSSSSSYSTDFYFNSNASIGLDPGYDSAIFEGNLPDLAIYSYLVQNNDGTTFAIQSLSDADMQNVNIPLGINASQGEEVTISIFETDLPESIDIYLEDTLTNEVTLLNSNDYVFTPANDISGEGRFFINFQGESLNIEEPSLTDLIIAFNSKDKSIVIKGQLKSETIIKLFDLNGRMLIHESLNTTSTLQSIDVTSLSTDIYILELVSSTNERRTQKLIIR</sequence>
<keyword evidence="1" id="KW-0732">Signal</keyword>
<evidence type="ECO:0000313" key="4">
    <source>
        <dbReference type="EMBL" id="MBC3846379.1"/>
    </source>
</evidence>
<dbReference type="Proteomes" id="UP000607435">
    <property type="component" value="Unassembled WGS sequence"/>
</dbReference>
<evidence type="ECO:0000256" key="1">
    <source>
        <dbReference type="ARBA" id="ARBA00022729"/>
    </source>
</evidence>
<name>A0ABR6Y147_9FLAO</name>
<reference evidence="4 5" key="1">
    <citation type="submission" date="2020-08" db="EMBL/GenBank/DDBJ databases">
        <title>Winogradskyella ouciana sp. nov., isolated from the hadal seawater of the Mariana Trench.</title>
        <authorList>
            <person name="He X."/>
        </authorList>
    </citation>
    <scope>NUCLEOTIDE SEQUENCE [LARGE SCALE GENOMIC DNA]</scope>
    <source>
        <strain evidence="4 5">KCTC 22026</strain>
    </source>
</reference>
<accession>A0ABR6Y147</accession>
<protein>
    <submittedName>
        <fullName evidence="4">T9SS type A sorting domain-containing protein</fullName>
    </submittedName>
</protein>
<evidence type="ECO:0000313" key="5">
    <source>
        <dbReference type="Proteomes" id="UP000607435"/>
    </source>
</evidence>
<evidence type="ECO:0000256" key="2">
    <source>
        <dbReference type="SAM" id="Phobius"/>
    </source>
</evidence>
<feature type="transmembrane region" description="Helical" evidence="2">
    <location>
        <begin position="6"/>
        <end position="26"/>
    </location>
</feature>
<organism evidence="4 5">
    <name type="scientific">Winogradskyella echinorum</name>
    <dbReference type="NCBI Taxonomy" id="538189"/>
    <lineage>
        <taxon>Bacteria</taxon>
        <taxon>Pseudomonadati</taxon>
        <taxon>Bacteroidota</taxon>
        <taxon>Flavobacteriia</taxon>
        <taxon>Flavobacteriales</taxon>
        <taxon>Flavobacteriaceae</taxon>
        <taxon>Winogradskyella</taxon>
    </lineage>
</organism>
<gene>
    <name evidence="4" type="ORF">H6H04_08310</name>
</gene>
<dbReference type="NCBIfam" id="TIGR04183">
    <property type="entry name" value="Por_Secre_tail"/>
    <property type="match status" value="1"/>
</dbReference>
<dbReference type="InterPro" id="IPR026444">
    <property type="entry name" value="Secre_tail"/>
</dbReference>
<keyword evidence="2" id="KW-0812">Transmembrane</keyword>
<dbReference type="EMBL" id="JACOME010000002">
    <property type="protein sequence ID" value="MBC3846379.1"/>
    <property type="molecule type" value="Genomic_DNA"/>
</dbReference>
<feature type="domain" description="Secretion system C-terminal sorting" evidence="3">
    <location>
        <begin position="219"/>
        <end position="281"/>
    </location>
</feature>
<dbReference type="RefSeq" id="WP_186845498.1">
    <property type="nucleotide sequence ID" value="NZ_JACOME010000002.1"/>
</dbReference>
<keyword evidence="2" id="KW-1133">Transmembrane helix</keyword>
<dbReference type="Pfam" id="PF18962">
    <property type="entry name" value="Por_Secre_tail"/>
    <property type="match status" value="1"/>
</dbReference>
<comment type="caution">
    <text evidence="4">The sequence shown here is derived from an EMBL/GenBank/DDBJ whole genome shotgun (WGS) entry which is preliminary data.</text>
</comment>
<evidence type="ECO:0000259" key="3">
    <source>
        <dbReference type="Pfam" id="PF18962"/>
    </source>
</evidence>